<feature type="domain" description="R3H" evidence="2">
    <location>
        <begin position="183"/>
        <end position="249"/>
    </location>
</feature>
<feature type="region of interest" description="Disordered" evidence="1">
    <location>
        <begin position="1"/>
        <end position="26"/>
    </location>
</feature>
<feature type="region of interest" description="Disordered" evidence="1">
    <location>
        <begin position="106"/>
        <end position="183"/>
    </location>
</feature>
<accession>A0ABX7MZU1</accession>
<dbReference type="CDD" id="cd02325">
    <property type="entry name" value="R3H"/>
    <property type="match status" value="1"/>
</dbReference>
<dbReference type="InterPro" id="IPR001374">
    <property type="entry name" value="R3H_dom"/>
</dbReference>
<dbReference type="EMBL" id="CP071091">
    <property type="protein sequence ID" value="QSQ11966.1"/>
    <property type="molecule type" value="Genomic_DNA"/>
</dbReference>
<gene>
    <name evidence="3" type="ORF">JY572_26705</name>
</gene>
<evidence type="ECO:0000259" key="2">
    <source>
        <dbReference type="PROSITE" id="PS51061"/>
    </source>
</evidence>
<feature type="compositionally biased region" description="Basic and acidic residues" evidence="1">
    <location>
        <begin position="174"/>
        <end position="183"/>
    </location>
</feature>
<evidence type="ECO:0000256" key="1">
    <source>
        <dbReference type="SAM" id="MobiDB-lite"/>
    </source>
</evidence>
<keyword evidence="4" id="KW-1185">Reference proteome</keyword>
<dbReference type="RefSeq" id="WP_206713703.1">
    <property type="nucleotide sequence ID" value="NZ_CP071091.1"/>
</dbReference>
<sequence>MSEQQVPQQAPVAGTPAPGGAGADLRPRVEKLLGDILGLMGFPARLDMQDAADGSLSVALHFEAGPPPGVEQGRRSQVLDSLQFLLNKMLHRPGVERRWVVLGSGAHPEPRQRREPQQAPAAQAAAPVVAAPVAAPRAPAPQQQAPARQQAQRGAAAQQQAPAARSAAPARAAGEADERSMPVEEDAALREAVRQLAEKSASLGRFYALAAMKQEDRARVMKAVEGVAGLKVSAEGEGRNRRVVFTPEKPAPLPKRSLLPDDDEDDFDE</sequence>
<dbReference type="Proteomes" id="UP000663090">
    <property type="component" value="Chromosome"/>
</dbReference>
<feature type="region of interest" description="Disordered" evidence="1">
    <location>
        <begin position="235"/>
        <end position="269"/>
    </location>
</feature>
<organism evidence="3 4">
    <name type="scientific">Myxococcus landrumensis</name>
    <dbReference type="NCBI Taxonomy" id="2813577"/>
    <lineage>
        <taxon>Bacteria</taxon>
        <taxon>Pseudomonadati</taxon>
        <taxon>Myxococcota</taxon>
        <taxon>Myxococcia</taxon>
        <taxon>Myxococcales</taxon>
        <taxon>Cystobacterineae</taxon>
        <taxon>Myxococcaceae</taxon>
        <taxon>Myxococcus</taxon>
    </lineage>
</organism>
<feature type="compositionally biased region" description="Acidic residues" evidence="1">
    <location>
        <begin position="260"/>
        <end position="269"/>
    </location>
</feature>
<feature type="compositionally biased region" description="Low complexity" evidence="1">
    <location>
        <begin position="117"/>
        <end position="173"/>
    </location>
</feature>
<name>A0ABX7MZU1_9BACT</name>
<dbReference type="Gene3D" id="3.30.300.20">
    <property type="match status" value="1"/>
</dbReference>
<dbReference type="InterPro" id="IPR015946">
    <property type="entry name" value="KH_dom-like_a/b"/>
</dbReference>
<evidence type="ECO:0000313" key="4">
    <source>
        <dbReference type="Proteomes" id="UP000663090"/>
    </source>
</evidence>
<dbReference type="InterPro" id="IPR036867">
    <property type="entry name" value="R3H_dom_sf"/>
</dbReference>
<dbReference type="PROSITE" id="PS51061">
    <property type="entry name" value="R3H"/>
    <property type="match status" value="1"/>
</dbReference>
<feature type="compositionally biased region" description="Low complexity" evidence="1">
    <location>
        <begin position="1"/>
        <end position="16"/>
    </location>
</feature>
<proteinExistence type="predicted"/>
<dbReference type="Gene3D" id="3.30.1370.50">
    <property type="entry name" value="R3H-like domain"/>
    <property type="match status" value="1"/>
</dbReference>
<reference evidence="3 4" key="1">
    <citation type="submission" date="2021-02" db="EMBL/GenBank/DDBJ databases">
        <title>De Novo genome assembly of isolated myxobacteria.</title>
        <authorList>
            <person name="Stevens D.C."/>
        </authorList>
    </citation>
    <scope>NUCLEOTIDE SEQUENCE [LARGE SCALE GENOMIC DNA]</scope>
    <source>
        <strain evidence="3 4">SCHIC003</strain>
    </source>
</reference>
<evidence type="ECO:0000313" key="3">
    <source>
        <dbReference type="EMBL" id="QSQ11966.1"/>
    </source>
</evidence>
<protein>
    <recommendedName>
        <fullName evidence="2">R3H domain-containing protein</fullName>
    </recommendedName>
</protein>